<reference evidence="1 2" key="1">
    <citation type="submission" date="2024-03" db="EMBL/GenBank/DDBJ databases">
        <authorList>
            <person name="Brejova B."/>
        </authorList>
    </citation>
    <scope>NUCLEOTIDE SEQUENCE [LARGE SCALE GENOMIC DNA]</scope>
    <source>
        <strain evidence="1 2">CBS 14171</strain>
    </source>
</reference>
<keyword evidence="2" id="KW-1185">Reference proteome</keyword>
<evidence type="ECO:0000313" key="2">
    <source>
        <dbReference type="Proteomes" id="UP001497383"/>
    </source>
</evidence>
<evidence type="ECO:0000313" key="1">
    <source>
        <dbReference type="EMBL" id="CAK9441185.1"/>
    </source>
</evidence>
<sequence>MDLPAIIINFEDNDISQHFGGAAAAEIEANTAAESGIGGDQTIPSTGGGIHPMMLREKAEVSAMYDTISKLYMESNYMEIMFLLPQLTKFNMLPPIFNLIVGCSFIHFGRFSSAFRELGFAICMAPTEHKRKEFIRVLACTYADLNKREHVMGCLGEILDISRNNLITTKDFDSMKIEICNLEKELLQRLELAQINNKFNKSKSFDDQILDLETVDKVFHKDSFTGKCQTIVNKLYHADAALEKWNKERKPLKNNPLKTLVEAISVFGPNIAYYHMLKMEPIMNQYFEFLANQSLLPKPKGRIVSNFFTGPVSTVSITFAHQIKMIKGFIAMLRHQYKEAADLFAEAAEIDDNNNEYRINAVFLKSYCQANETNQSKRDLEILAGKITRNPIKSSLKYHVLAKVYHKLYLLEKSKYRKSILKSSGPNYRDMSLKCYLSAATLAEEDDLLVAEYYDNILNFLVDETDNHQNLDMKVLTFFYQVRNLFCLYSDYNYLHIPGLVCDWQVVKQNPKLLNQIQQHIERGNAGAAGDDMVNLNLSTPATSSAGPSKKLGTKQFDLINYWIKEYQRYKGEIPDAVKKYL</sequence>
<dbReference type="GeneID" id="92210250"/>
<accession>A0ABP0ZW36</accession>
<proteinExistence type="predicted"/>
<name>A0ABP0ZW36_9ASCO</name>
<dbReference type="Proteomes" id="UP001497383">
    <property type="component" value="Chromosome 6"/>
</dbReference>
<protein>
    <submittedName>
        <fullName evidence="1">Uncharacterized protein</fullName>
    </submittedName>
</protein>
<gene>
    <name evidence="1" type="ORF">LODBEIA_P50540</name>
</gene>
<dbReference type="EMBL" id="OZ022410">
    <property type="protein sequence ID" value="CAK9441185.1"/>
    <property type="molecule type" value="Genomic_DNA"/>
</dbReference>
<dbReference type="RefSeq" id="XP_066831992.1">
    <property type="nucleotide sequence ID" value="XM_066975344.1"/>
</dbReference>
<organism evidence="1 2">
    <name type="scientific">Lodderomyces beijingensis</name>
    <dbReference type="NCBI Taxonomy" id="1775926"/>
    <lineage>
        <taxon>Eukaryota</taxon>
        <taxon>Fungi</taxon>
        <taxon>Dikarya</taxon>
        <taxon>Ascomycota</taxon>
        <taxon>Saccharomycotina</taxon>
        <taxon>Pichiomycetes</taxon>
        <taxon>Debaryomycetaceae</taxon>
        <taxon>Candida/Lodderomyces clade</taxon>
        <taxon>Lodderomyces</taxon>
    </lineage>
</organism>